<keyword evidence="8" id="KW-1133">Transmembrane helix</keyword>
<feature type="region of interest" description="Disordered" evidence="9">
    <location>
        <begin position="1"/>
        <end position="23"/>
    </location>
</feature>
<evidence type="ECO:0000313" key="12">
    <source>
        <dbReference type="Proteomes" id="UP000824109"/>
    </source>
</evidence>
<keyword evidence="8" id="KW-0812">Transmembrane</keyword>
<dbReference type="EC" id="3.4.21.89" evidence="4 8"/>
<dbReference type="GO" id="GO:0004252">
    <property type="term" value="F:serine-type endopeptidase activity"/>
    <property type="evidence" value="ECO:0007669"/>
    <property type="project" value="InterPro"/>
</dbReference>
<dbReference type="GO" id="GO:0006465">
    <property type="term" value="P:signal peptide processing"/>
    <property type="evidence" value="ECO:0007669"/>
    <property type="project" value="InterPro"/>
</dbReference>
<gene>
    <name evidence="11" type="primary">lepB</name>
    <name evidence="11" type="ORF">IAA61_04370</name>
</gene>
<keyword evidence="6 8" id="KW-0378">Hydrolase</keyword>
<dbReference type="CDD" id="cd06530">
    <property type="entry name" value="S26_SPase_I"/>
    <property type="match status" value="1"/>
</dbReference>
<sequence length="238" mass="27018">MEYNNEELGNETGTEVSAVTDDKKTGKKTKKKSALREIFEWVYSIAIAIVIAFVIKQVFFDVVKVDGHSMDPTLHDGDRLIVTKLGYEPEQGDIIILDSTYHLREEYYDRIAESEGKDELSWWDKFVLGFDLPEDVKKVYFVKRVIATEGQTVDLRDGKVYVDGEELYEPYYSGETYSIDSTVEYPITVDEGCVFVMGDNRGNSLDSRSSRLGQVETEAVLGKSQLRIFPFNAIGTTK</sequence>
<dbReference type="PROSITE" id="PS00761">
    <property type="entry name" value="SPASE_I_3"/>
    <property type="match status" value="1"/>
</dbReference>
<dbReference type="Proteomes" id="UP000824109">
    <property type="component" value="Unassembled WGS sequence"/>
</dbReference>
<comment type="similarity">
    <text evidence="3 8">Belongs to the peptidase S26 family.</text>
</comment>
<dbReference type="PANTHER" id="PTHR43390">
    <property type="entry name" value="SIGNAL PEPTIDASE I"/>
    <property type="match status" value="1"/>
</dbReference>
<dbReference type="InterPro" id="IPR000223">
    <property type="entry name" value="Pept_S26A_signal_pept_1"/>
</dbReference>
<dbReference type="InterPro" id="IPR019758">
    <property type="entry name" value="Pept_S26A_signal_pept_1_CS"/>
</dbReference>
<evidence type="ECO:0000256" key="9">
    <source>
        <dbReference type="SAM" id="MobiDB-lite"/>
    </source>
</evidence>
<feature type="active site" evidence="7">
    <location>
        <position position="143"/>
    </location>
</feature>
<dbReference type="PRINTS" id="PR00727">
    <property type="entry name" value="LEADERPTASE"/>
</dbReference>
<evidence type="ECO:0000256" key="3">
    <source>
        <dbReference type="ARBA" id="ARBA00009370"/>
    </source>
</evidence>
<keyword evidence="5 8" id="KW-0645">Protease</keyword>
<accession>A0A9D1SE51</accession>
<feature type="domain" description="Peptidase S26" evidence="10">
    <location>
        <begin position="39"/>
        <end position="228"/>
    </location>
</feature>
<evidence type="ECO:0000259" key="10">
    <source>
        <dbReference type="Pfam" id="PF10502"/>
    </source>
</evidence>
<feature type="transmembrane region" description="Helical" evidence="8">
    <location>
        <begin position="38"/>
        <end position="60"/>
    </location>
</feature>
<dbReference type="Pfam" id="PF10502">
    <property type="entry name" value="Peptidase_S26"/>
    <property type="match status" value="1"/>
</dbReference>
<evidence type="ECO:0000256" key="7">
    <source>
        <dbReference type="PIRSR" id="PIRSR600223-1"/>
    </source>
</evidence>
<dbReference type="PANTHER" id="PTHR43390:SF1">
    <property type="entry name" value="CHLOROPLAST PROCESSING PEPTIDASE"/>
    <property type="match status" value="1"/>
</dbReference>
<reference evidence="11" key="1">
    <citation type="submission" date="2020-10" db="EMBL/GenBank/DDBJ databases">
        <authorList>
            <person name="Gilroy R."/>
        </authorList>
    </citation>
    <scope>NUCLEOTIDE SEQUENCE</scope>
    <source>
        <strain evidence="11">USAMLcec3-3695</strain>
    </source>
</reference>
<dbReference type="InterPro" id="IPR019533">
    <property type="entry name" value="Peptidase_S26"/>
</dbReference>
<reference evidence="11" key="2">
    <citation type="journal article" date="2021" name="PeerJ">
        <title>Extensive microbial diversity within the chicken gut microbiome revealed by metagenomics and culture.</title>
        <authorList>
            <person name="Gilroy R."/>
            <person name="Ravi A."/>
            <person name="Getino M."/>
            <person name="Pursley I."/>
            <person name="Horton D.L."/>
            <person name="Alikhan N.F."/>
            <person name="Baker D."/>
            <person name="Gharbi K."/>
            <person name="Hall N."/>
            <person name="Watson M."/>
            <person name="Adriaenssens E.M."/>
            <person name="Foster-Nyarko E."/>
            <person name="Jarju S."/>
            <person name="Secka A."/>
            <person name="Antonio M."/>
            <person name="Oren A."/>
            <person name="Chaudhuri R.R."/>
            <person name="La Ragione R."/>
            <person name="Hildebrand F."/>
            <person name="Pallen M.J."/>
        </authorList>
    </citation>
    <scope>NUCLEOTIDE SEQUENCE</scope>
    <source>
        <strain evidence="11">USAMLcec3-3695</strain>
    </source>
</reference>
<dbReference type="InterPro" id="IPR019756">
    <property type="entry name" value="Pept_S26A_signal_pept_1_Ser-AS"/>
</dbReference>
<protein>
    <recommendedName>
        <fullName evidence="4 8">Signal peptidase I</fullName>
        <ecNumber evidence="4 8">3.4.21.89</ecNumber>
    </recommendedName>
</protein>
<proteinExistence type="inferred from homology"/>
<dbReference type="GO" id="GO:0009003">
    <property type="term" value="F:signal peptidase activity"/>
    <property type="evidence" value="ECO:0007669"/>
    <property type="project" value="UniProtKB-EC"/>
</dbReference>
<evidence type="ECO:0000313" key="11">
    <source>
        <dbReference type="EMBL" id="HIU57034.1"/>
    </source>
</evidence>
<dbReference type="AlphaFoldDB" id="A0A9D1SE51"/>
<dbReference type="GO" id="GO:0005886">
    <property type="term" value="C:plasma membrane"/>
    <property type="evidence" value="ECO:0007669"/>
    <property type="project" value="UniProtKB-SubCell"/>
</dbReference>
<organism evidence="11 12">
    <name type="scientific">Candidatus Ornithomonoglobus merdipullorum</name>
    <dbReference type="NCBI Taxonomy" id="2840895"/>
    <lineage>
        <taxon>Bacteria</taxon>
        <taxon>Bacillati</taxon>
        <taxon>Bacillota</taxon>
        <taxon>Clostridia</taxon>
        <taxon>Candidatus Ornithomonoglobus</taxon>
    </lineage>
</organism>
<comment type="catalytic activity">
    <reaction evidence="1 8">
        <text>Cleavage of hydrophobic, N-terminal signal or leader sequences from secreted and periplasmic proteins.</text>
        <dbReference type="EC" id="3.4.21.89"/>
    </reaction>
</comment>
<evidence type="ECO:0000256" key="5">
    <source>
        <dbReference type="ARBA" id="ARBA00022670"/>
    </source>
</evidence>
<name>A0A9D1SE51_9FIRM</name>
<comment type="subcellular location">
    <subcellularLocation>
        <location evidence="2">Cell membrane</location>
        <topology evidence="2">Single-pass type II membrane protein</topology>
    </subcellularLocation>
    <subcellularLocation>
        <location evidence="8">Membrane</location>
        <topology evidence="8">Single-pass type II membrane protein</topology>
    </subcellularLocation>
</comment>
<evidence type="ECO:0000256" key="4">
    <source>
        <dbReference type="ARBA" id="ARBA00013208"/>
    </source>
</evidence>
<evidence type="ECO:0000256" key="6">
    <source>
        <dbReference type="ARBA" id="ARBA00022801"/>
    </source>
</evidence>
<dbReference type="PROSITE" id="PS00501">
    <property type="entry name" value="SPASE_I_1"/>
    <property type="match status" value="1"/>
</dbReference>
<dbReference type="InterPro" id="IPR036286">
    <property type="entry name" value="LexA/Signal_pep-like_sf"/>
</dbReference>
<evidence type="ECO:0000256" key="8">
    <source>
        <dbReference type="RuleBase" id="RU362042"/>
    </source>
</evidence>
<dbReference type="NCBIfam" id="TIGR02227">
    <property type="entry name" value="sigpep_I_bact"/>
    <property type="match status" value="1"/>
</dbReference>
<evidence type="ECO:0000256" key="1">
    <source>
        <dbReference type="ARBA" id="ARBA00000677"/>
    </source>
</evidence>
<comment type="caution">
    <text evidence="11">The sequence shown here is derived from an EMBL/GenBank/DDBJ whole genome shotgun (WGS) entry which is preliminary data.</text>
</comment>
<dbReference type="EMBL" id="DVNB01000046">
    <property type="protein sequence ID" value="HIU57034.1"/>
    <property type="molecule type" value="Genomic_DNA"/>
</dbReference>
<keyword evidence="8" id="KW-0472">Membrane</keyword>
<dbReference type="Gene3D" id="2.10.109.10">
    <property type="entry name" value="Umud Fragment, subunit A"/>
    <property type="match status" value="1"/>
</dbReference>
<evidence type="ECO:0000256" key="2">
    <source>
        <dbReference type="ARBA" id="ARBA00004401"/>
    </source>
</evidence>
<dbReference type="SUPFAM" id="SSF51306">
    <property type="entry name" value="LexA/Signal peptidase"/>
    <property type="match status" value="1"/>
</dbReference>
<feature type="active site" evidence="7">
    <location>
        <position position="69"/>
    </location>
</feature>